<sequence>MSEEVTIFDGATTSCVANSSFITNCGACQQCIVTYNLEKERTEASTQMEVVMINIINLCDNTTVAPQVSALQSQASRISKMGVFLASATLSATASITTTTSTPAASTKSAKSSSTPTSSSTFTPLPETEPTKPLNTSWIAGPVIGSVLGLCTVIVVIFFTRRRHMQALALLNTPTIAVTKEFNDNESTHSQPGQPQLHSDCVEAKELENSEVVMPAELPALEPVGSELSTPREDKTRNEDDWPLPISPLPMSPLPLLFAMSEWRDERAGVTEGPKHETYYHP</sequence>
<organism evidence="3 4">
    <name type="scientific">Cadophora malorum</name>
    <dbReference type="NCBI Taxonomy" id="108018"/>
    <lineage>
        <taxon>Eukaryota</taxon>
        <taxon>Fungi</taxon>
        <taxon>Dikarya</taxon>
        <taxon>Ascomycota</taxon>
        <taxon>Pezizomycotina</taxon>
        <taxon>Leotiomycetes</taxon>
        <taxon>Helotiales</taxon>
        <taxon>Ploettnerulaceae</taxon>
        <taxon>Cadophora</taxon>
    </lineage>
</organism>
<reference evidence="3" key="1">
    <citation type="submission" date="2021-02" db="EMBL/GenBank/DDBJ databases">
        <title>Genome sequence Cadophora malorum strain M34.</title>
        <authorList>
            <person name="Stefanovic E."/>
            <person name="Vu D."/>
            <person name="Scully C."/>
            <person name="Dijksterhuis J."/>
            <person name="Roader J."/>
            <person name="Houbraken J."/>
        </authorList>
    </citation>
    <scope>NUCLEOTIDE SEQUENCE</scope>
    <source>
        <strain evidence="3">M34</strain>
    </source>
</reference>
<evidence type="ECO:0000256" key="2">
    <source>
        <dbReference type="SAM" id="Phobius"/>
    </source>
</evidence>
<keyword evidence="2" id="KW-0472">Membrane</keyword>
<dbReference type="Proteomes" id="UP000664132">
    <property type="component" value="Unassembled WGS sequence"/>
</dbReference>
<gene>
    <name evidence="3" type="ORF">IFR04_009377</name>
</gene>
<accession>A0A8H7WA98</accession>
<feature type="region of interest" description="Disordered" evidence="1">
    <location>
        <begin position="222"/>
        <end position="247"/>
    </location>
</feature>
<feature type="compositionally biased region" description="Basic and acidic residues" evidence="1">
    <location>
        <begin position="230"/>
        <end position="240"/>
    </location>
</feature>
<feature type="region of interest" description="Disordered" evidence="1">
    <location>
        <begin position="101"/>
        <end position="133"/>
    </location>
</feature>
<evidence type="ECO:0000256" key="1">
    <source>
        <dbReference type="SAM" id="MobiDB-lite"/>
    </source>
</evidence>
<dbReference type="EMBL" id="JAFJYH010000153">
    <property type="protein sequence ID" value="KAG4417494.1"/>
    <property type="molecule type" value="Genomic_DNA"/>
</dbReference>
<protein>
    <submittedName>
        <fullName evidence="3">Uncharacterized protein</fullName>
    </submittedName>
</protein>
<keyword evidence="4" id="KW-1185">Reference proteome</keyword>
<dbReference type="AlphaFoldDB" id="A0A8H7WA98"/>
<keyword evidence="2" id="KW-1133">Transmembrane helix</keyword>
<evidence type="ECO:0000313" key="4">
    <source>
        <dbReference type="Proteomes" id="UP000664132"/>
    </source>
</evidence>
<evidence type="ECO:0000313" key="3">
    <source>
        <dbReference type="EMBL" id="KAG4417494.1"/>
    </source>
</evidence>
<comment type="caution">
    <text evidence="3">The sequence shown here is derived from an EMBL/GenBank/DDBJ whole genome shotgun (WGS) entry which is preliminary data.</text>
</comment>
<name>A0A8H7WA98_9HELO</name>
<dbReference type="OrthoDB" id="5414836at2759"/>
<keyword evidence="2" id="KW-0812">Transmembrane</keyword>
<proteinExistence type="predicted"/>
<feature type="transmembrane region" description="Helical" evidence="2">
    <location>
        <begin position="138"/>
        <end position="159"/>
    </location>
</feature>